<comment type="caution">
    <text evidence="2">The sequence shown here is derived from an EMBL/GenBank/DDBJ whole genome shotgun (WGS) entry which is preliminary data.</text>
</comment>
<keyword evidence="1" id="KW-0472">Membrane</keyword>
<keyword evidence="1" id="KW-0812">Transmembrane</keyword>
<gene>
    <name evidence="2" type="ORF">NPIL_365961</name>
</gene>
<feature type="transmembrane region" description="Helical" evidence="1">
    <location>
        <begin position="73"/>
        <end position="90"/>
    </location>
</feature>
<reference evidence="2" key="1">
    <citation type="submission" date="2020-08" db="EMBL/GenBank/DDBJ databases">
        <title>Multicomponent nature underlies the extraordinary mechanical properties of spider dragline silk.</title>
        <authorList>
            <person name="Kono N."/>
            <person name="Nakamura H."/>
            <person name="Mori M."/>
            <person name="Yoshida Y."/>
            <person name="Ohtoshi R."/>
            <person name="Malay A.D."/>
            <person name="Moran D.A.P."/>
            <person name="Tomita M."/>
            <person name="Numata K."/>
            <person name="Arakawa K."/>
        </authorList>
    </citation>
    <scope>NUCLEOTIDE SEQUENCE</scope>
</reference>
<proteinExistence type="predicted"/>
<evidence type="ECO:0000256" key="1">
    <source>
        <dbReference type="SAM" id="Phobius"/>
    </source>
</evidence>
<protein>
    <submittedName>
        <fullName evidence="2">Uncharacterized protein</fullName>
    </submittedName>
</protein>
<accession>A0A8X6QB12</accession>
<evidence type="ECO:0000313" key="2">
    <source>
        <dbReference type="EMBL" id="GFU04652.1"/>
    </source>
</evidence>
<dbReference type="Proteomes" id="UP000887013">
    <property type="component" value="Unassembled WGS sequence"/>
</dbReference>
<organism evidence="2 3">
    <name type="scientific">Nephila pilipes</name>
    <name type="common">Giant wood spider</name>
    <name type="synonym">Nephila maculata</name>
    <dbReference type="NCBI Taxonomy" id="299642"/>
    <lineage>
        <taxon>Eukaryota</taxon>
        <taxon>Metazoa</taxon>
        <taxon>Ecdysozoa</taxon>
        <taxon>Arthropoda</taxon>
        <taxon>Chelicerata</taxon>
        <taxon>Arachnida</taxon>
        <taxon>Araneae</taxon>
        <taxon>Araneomorphae</taxon>
        <taxon>Entelegynae</taxon>
        <taxon>Araneoidea</taxon>
        <taxon>Nephilidae</taxon>
        <taxon>Nephila</taxon>
    </lineage>
</organism>
<dbReference type="AlphaFoldDB" id="A0A8X6QB12"/>
<evidence type="ECO:0000313" key="3">
    <source>
        <dbReference type="Proteomes" id="UP000887013"/>
    </source>
</evidence>
<dbReference type="EMBL" id="BMAW01123742">
    <property type="protein sequence ID" value="GFU04652.1"/>
    <property type="molecule type" value="Genomic_DNA"/>
</dbReference>
<name>A0A8X6QB12_NEPPI</name>
<keyword evidence="1" id="KW-1133">Transmembrane helix</keyword>
<keyword evidence="3" id="KW-1185">Reference proteome</keyword>
<sequence length="131" mass="15057">MVVDRVTGKYQIKCKSPMGDENQLLCNENRTDGFDIVLTRAHNRIWSLCRESVRLLFDSQSSTDEVDCVQKKMALFILVAVVLLSLLLMSDDVIKFIIEMLCDLYSIYFDLSSYRNSLRITGFSNLSETKI</sequence>